<dbReference type="InterPro" id="IPR001789">
    <property type="entry name" value="Sig_transdc_resp-reg_receiver"/>
</dbReference>
<evidence type="ECO:0000313" key="5">
    <source>
        <dbReference type="Proteomes" id="UP000222163"/>
    </source>
</evidence>
<dbReference type="RefSeq" id="WP_099216162.1">
    <property type="nucleotide sequence ID" value="NZ_JAUYVU010000009.1"/>
</dbReference>
<dbReference type="EMBL" id="PDUU01000013">
    <property type="protein sequence ID" value="PHN96620.1"/>
    <property type="molecule type" value="Genomic_DNA"/>
</dbReference>
<sequence length="134" mass="15471">MNKKIKILLIEDDKIEVLKFNRAITPVLENHIITQANNGKEALSLLEKDLPNIILLDLNMPDTNGIEFLSILKNDEKLKHIPTIVLTTSDNDKDITECYRLGIAGYVLKPLKYQDYEKKIGTIIEYWSLNEFKK</sequence>
<dbReference type="CDD" id="cd17557">
    <property type="entry name" value="REC_Rcp-like"/>
    <property type="match status" value="1"/>
</dbReference>
<dbReference type="InterPro" id="IPR052893">
    <property type="entry name" value="TCS_response_regulator"/>
</dbReference>
<dbReference type="InterPro" id="IPR011006">
    <property type="entry name" value="CheY-like_superfamily"/>
</dbReference>
<reference evidence="4 5" key="1">
    <citation type="journal article" date="2016" name="Nat. Commun.">
        <title>Microbial interactions lead to rapid micro-scale successions on model marine particles.</title>
        <authorList>
            <person name="Datta M.S."/>
            <person name="Sliwerska E."/>
            <person name="Gore J."/>
            <person name="Polz M.F."/>
            <person name="Cordero O.X."/>
        </authorList>
    </citation>
    <scope>NUCLEOTIDE SEQUENCE [LARGE SCALE GENOMIC DNA]</scope>
    <source>
        <strain evidence="4 5">4G03</strain>
    </source>
</reference>
<dbReference type="PANTHER" id="PTHR44520:SF2">
    <property type="entry name" value="RESPONSE REGULATOR RCP1"/>
    <property type="match status" value="1"/>
</dbReference>
<evidence type="ECO:0000256" key="1">
    <source>
        <dbReference type="PROSITE-ProRule" id="PRU00169"/>
    </source>
</evidence>
<proteinExistence type="predicted"/>
<accession>A0A2G1BRE6</accession>
<name>A0A2G1BRE6_9FLAO</name>
<dbReference type="GO" id="GO:0000160">
    <property type="term" value="P:phosphorelay signal transduction system"/>
    <property type="evidence" value="ECO:0007669"/>
    <property type="project" value="InterPro"/>
</dbReference>
<evidence type="ECO:0000313" key="3">
    <source>
        <dbReference type="EMBL" id="MDP2542116.1"/>
    </source>
</evidence>
<dbReference type="Proteomes" id="UP001242342">
    <property type="component" value="Unassembled WGS sequence"/>
</dbReference>
<dbReference type="EMBL" id="JAUYVU010000009">
    <property type="protein sequence ID" value="MDP2542116.1"/>
    <property type="molecule type" value="Genomic_DNA"/>
</dbReference>
<feature type="modified residue" description="4-aspartylphosphate" evidence="1">
    <location>
        <position position="57"/>
    </location>
</feature>
<dbReference type="SMART" id="SM00448">
    <property type="entry name" value="REC"/>
    <property type="match status" value="1"/>
</dbReference>
<gene>
    <name evidence="4" type="ORF">CSC81_12900</name>
    <name evidence="3" type="ORF">Q8W23_11580</name>
</gene>
<evidence type="ECO:0000313" key="4">
    <source>
        <dbReference type="EMBL" id="PHN96620.1"/>
    </source>
</evidence>
<accession>A0A497Z1K6</accession>
<evidence type="ECO:0000313" key="6">
    <source>
        <dbReference type="Proteomes" id="UP001242342"/>
    </source>
</evidence>
<feature type="domain" description="Response regulatory" evidence="2">
    <location>
        <begin position="6"/>
        <end position="124"/>
    </location>
</feature>
<dbReference type="Pfam" id="PF00072">
    <property type="entry name" value="Response_reg"/>
    <property type="match status" value="1"/>
</dbReference>
<dbReference type="PANTHER" id="PTHR44520">
    <property type="entry name" value="RESPONSE REGULATOR RCP1-RELATED"/>
    <property type="match status" value="1"/>
</dbReference>
<keyword evidence="6" id="KW-1185">Reference proteome</keyword>
<reference evidence="3 6" key="3">
    <citation type="submission" date="2023-07" db="EMBL/GenBank/DDBJ databases">
        <title>Genome content predicts the carbon catabolic preferences of heterotrophic bacteria.</title>
        <authorList>
            <person name="Gralka M."/>
        </authorList>
    </citation>
    <scope>NUCLEOTIDE SEQUENCE [LARGE SCALE GENOMIC DNA]</scope>
    <source>
        <strain evidence="3 6">4G03</strain>
    </source>
</reference>
<comment type="caution">
    <text evidence="4">The sequence shown here is derived from an EMBL/GenBank/DDBJ whole genome shotgun (WGS) entry which is preliminary data.</text>
</comment>
<dbReference type="AlphaFoldDB" id="A0A2G1BRE6"/>
<dbReference type="SUPFAM" id="SSF52172">
    <property type="entry name" value="CheY-like"/>
    <property type="match status" value="1"/>
</dbReference>
<keyword evidence="1" id="KW-0597">Phosphoprotein</keyword>
<dbReference type="PROSITE" id="PS50110">
    <property type="entry name" value="RESPONSE_REGULATORY"/>
    <property type="match status" value="1"/>
</dbReference>
<evidence type="ECO:0000259" key="2">
    <source>
        <dbReference type="PROSITE" id="PS50110"/>
    </source>
</evidence>
<protein>
    <submittedName>
        <fullName evidence="4">Response regulator</fullName>
    </submittedName>
</protein>
<dbReference type="Gene3D" id="3.40.50.2300">
    <property type="match status" value="1"/>
</dbReference>
<reference evidence="4" key="2">
    <citation type="submission" date="2017-10" db="EMBL/GenBank/DDBJ databases">
        <authorList>
            <person name="Enke T.N."/>
            <person name="Cordero O.X."/>
        </authorList>
    </citation>
    <scope>NUCLEOTIDE SEQUENCE</scope>
    <source>
        <strain evidence="4">4G03</strain>
    </source>
</reference>
<organism evidence="4 5">
    <name type="scientific">Tenacibaculum discolor</name>
    <dbReference type="NCBI Taxonomy" id="361581"/>
    <lineage>
        <taxon>Bacteria</taxon>
        <taxon>Pseudomonadati</taxon>
        <taxon>Bacteroidota</taxon>
        <taxon>Flavobacteriia</taxon>
        <taxon>Flavobacteriales</taxon>
        <taxon>Flavobacteriaceae</taxon>
        <taxon>Tenacibaculum</taxon>
    </lineage>
</organism>
<dbReference type="Proteomes" id="UP000222163">
    <property type="component" value="Unassembled WGS sequence"/>
</dbReference>